<evidence type="ECO:0000256" key="4">
    <source>
        <dbReference type="ARBA" id="ARBA00022723"/>
    </source>
</evidence>
<keyword evidence="4" id="KW-0479">Metal-binding</keyword>
<keyword evidence="6" id="KW-0408">Iron</keyword>
<organism evidence="8 9">
    <name type="scientific">Rhodnius prolixus</name>
    <name type="common">Triatomid bug</name>
    <dbReference type="NCBI Taxonomy" id="13249"/>
    <lineage>
        <taxon>Eukaryota</taxon>
        <taxon>Metazoa</taxon>
        <taxon>Ecdysozoa</taxon>
        <taxon>Arthropoda</taxon>
        <taxon>Hexapoda</taxon>
        <taxon>Insecta</taxon>
        <taxon>Pterygota</taxon>
        <taxon>Neoptera</taxon>
        <taxon>Paraneoptera</taxon>
        <taxon>Hemiptera</taxon>
        <taxon>Heteroptera</taxon>
        <taxon>Panheteroptera</taxon>
        <taxon>Cimicomorpha</taxon>
        <taxon>Reduviidae</taxon>
        <taxon>Triatominae</taxon>
        <taxon>Rhodnius</taxon>
    </lineage>
</organism>
<keyword evidence="5" id="KW-0560">Oxidoreductase</keyword>
<proteinExistence type="inferred from homology"/>
<dbReference type="EnsemblMetazoa" id="RPRC006417.R12">
    <property type="protein sequence ID" value="RPRC006417.P12"/>
    <property type="gene ID" value="RPRC006417"/>
</dbReference>
<name>A0ABL0DUB2_RHOPR</name>
<comment type="cofactor">
    <cofactor evidence="1">
        <name>heme</name>
        <dbReference type="ChEBI" id="CHEBI:30413"/>
    </cofactor>
</comment>
<dbReference type="RefSeq" id="XP_073982108.1">
    <property type="nucleotide sequence ID" value="XM_074126007.1"/>
</dbReference>
<dbReference type="InterPro" id="IPR001128">
    <property type="entry name" value="Cyt_P450"/>
</dbReference>
<keyword evidence="9" id="KW-1185">Reference proteome</keyword>
<evidence type="ECO:0000256" key="7">
    <source>
        <dbReference type="ARBA" id="ARBA00023033"/>
    </source>
</evidence>
<keyword evidence="7" id="KW-0503">Monooxygenase</keyword>
<accession>A0ABL0DUB2</accession>
<keyword evidence="3" id="KW-0349">Heme</keyword>
<dbReference type="PRINTS" id="PR00385">
    <property type="entry name" value="P450"/>
</dbReference>
<dbReference type="PANTHER" id="PTHR24279:SF120">
    <property type="entry name" value="CYTOCHROME P450"/>
    <property type="match status" value="1"/>
</dbReference>
<dbReference type="RefSeq" id="XP_073982107.1">
    <property type="nucleotide sequence ID" value="XM_074126006.1"/>
</dbReference>
<dbReference type="RefSeq" id="XP_073982109.1">
    <property type="nucleotide sequence ID" value="XM_074126008.1"/>
</dbReference>
<evidence type="ECO:0000256" key="3">
    <source>
        <dbReference type="ARBA" id="ARBA00022617"/>
    </source>
</evidence>
<evidence type="ECO:0000256" key="5">
    <source>
        <dbReference type="ARBA" id="ARBA00023002"/>
    </source>
</evidence>
<dbReference type="InterPro" id="IPR002401">
    <property type="entry name" value="Cyt_P450_E_grp-I"/>
</dbReference>
<protein>
    <recommendedName>
        <fullName evidence="10">Cytochrome</fullName>
    </recommendedName>
</protein>
<dbReference type="PRINTS" id="PR00463">
    <property type="entry name" value="EP450I"/>
</dbReference>
<dbReference type="Gene3D" id="1.10.630.10">
    <property type="entry name" value="Cytochrome P450"/>
    <property type="match status" value="1"/>
</dbReference>
<sequence length="468" mass="53194">MKLCHKSFVQYGHAVHTIKNVISGSKQFKEIPKRKGLPLIGTSLTILANGSAPKLHLHVDNGHKKLGPIFRENMGTTTAVFISDPVLMRQVFEVEGKYPKHFLPQPWIIFNEIHKCKRGLFFMDGKEWHVHRRIMNQYFLRNDVIANLSGVHQEIVKYLINRWKNFVGKEIPNLEHEFYRHSISFLIGSLAGSSYVKDINFYDMYVDKLSSVFYSIFATTAELNGKPVWLMAKLSAPGWKKFETAVQNSLEACYEIVDIIMKKRSSDGLLDKLLNEKLPLSAVVPIVADLILAAGDTTAITSQWSLYLLSGRKDVQNALLNGDIDVKSVVKETLRMYPPAIFISRMIPEDTNISGYILSEGEMVLLSLYTAGRNDDIYPSANSFKPERWMRSDVGKDFEGVVDRRAYLPFAMGARACIGKILALTQLHNTLKEIVTEFDLEFQEEVDMILRLVPVPSKPIKIKIKSRK</sequence>
<reference evidence="8" key="1">
    <citation type="submission" date="2025-05" db="UniProtKB">
        <authorList>
            <consortium name="EnsemblMetazoa"/>
        </authorList>
    </citation>
    <scope>IDENTIFICATION</scope>
</reference>
<dbReference type="PANTHER" id="PTHR24279">
    <property type="entry name" value="CYTOCHROME P450"/>
    <property type="match status" value="1"/>
</dbReference>
<dbReference type="InterPro" id="IPR036396">
    <property type="entry name" value="Cyt_P450_sf"/>
</dbReference>
<comment type="similarity">
    <text evidence="2">Belongs to the cytochrome P450 family.</text>
</comment>
<dbReference type="SUPFAM" id="SSF48264">
    <property type="entry name" value="Cytochrome P450"/>
    <property type="match status" value="1"/>
</dbReference>
<dbReference type="EMBL" id="ACPB03000489">
    <property type="status" value="NOT_ANNOTATED_CDS"/>
    <property type="molecule type" value="Genomic_DNA"/>
</dbReference>
<evidence type="ECO:0000256" key="6">
    <source>
        <dbReference type="ARBA" id="ARBA00023004"/>
    </source>
</evidence>
<evidence type="ECO:0000256" key="1">
    <source>
        <dbReference type="ARBA" id="ARBA00001971"/>
    </source>
</evidence>
<dbReference type="GeneID" id="141453166"/>
<evidence type="ECO:0000313" key="9">
    <source>
        <dbReference type="Proteomes" id="UP000015103"/>
    </source>
</evidence>
<dbReference type="InterPro" id="IPR050479">
    <property type="entry name" value="CYP11_CYP27_families"/>
</dbReference>
<evidence type="ECO:0000313" key="8">
    <source>
        <dbReference type="EnsemblMetazoa" id="RPRC006417.P12"/>
    </source>
</evidence>
<dbReference type="Proteomes" id="UP000015103">
    <property type="component" value="Unassembled WGS sequence"/>
</dbReference>
<dbReference type="Pfam" id="PF00067">
    <property type="entry name" value="p450"/>
    <property type="match status" value="2"/>
</dbReference>
<evidence type="ECO:0000256" key="2">
    <source>
        <dbReference type="ARBA" id="ARBA00010617"/>
    </source>
</evidence>
<evidence type="ECO:0008006" key="10">
    <source>
        <dbReference type="Google" id="ProtNLM"/>
    </source>
</evidence>
<dbReference type="RefSeq" id="XP_073982110.1">
    <property type="nucleotide sequence ID" value="XM_074126009.1"/>
</dbReference>